<organism evidence="1">
    <name type="scientific">Anguilla anguilla</name>
    <name type="common">European freshwater eel</name>
    <name type="synonym">Muraena anguilla</name>
    <dbReference type="NCBI Taxonomy" id="7936"/>
    <lineage>
        <taxon>Eukaryota</taxon>
        <taxon>Metazoa</taxon>
        <taxon>Chordata</taxon>
        <taxon>Craniata</taxon>
        <taxon>Vertebrata</taxon>
        <taxon>Euteleostomi</taxon>
        <taxon>Actinopterygii</taxon>
        <taxon>Neopterygii</taxon>
        <taxon>Teleostei</taxon>
        <taxon>Anguilliformes</taxon>
        <taxon>Anguillidae</taxon>
        <taxon>Anguilla</taxon>
    </lineage>
</organism>
<reference evidence="1" key="2">
    <citation type="journal article" date="2015" name="Fish Shellfish Immunol.">
        <title>Early steps in the European eel (Anguilla anguilla)-Vibrio vulnificus interaction in the gills: Role of the RtxA13 toxin.</title>
        <authorList>
            <person name="Callol A."/>
            <person name="Pajuelo D."/>
            <person name="Ebbesson L."/>
            <person name="Teles M."/>
            <person name="MacKenzie S."/>
            <person name="Amaro C."/>
        </authorList>
    </citation>
    <scope>NUCLEOTIDE SEQUENCE</scope>
</reference>
<accession>A0A0E9VRJ2</accession>
<protein>
    <submittedName>
        <fullName evidence="1">Uncharacterized protein</fullName>
    </submittedName>
</protein>
<dbReference type="AlphaFoldDB" id="A0A0E9VRJ2"/>
<name>A0A0E9VRJ2_ANGAN</name>
<sequence length="36" mass="4279">MKGDIFIRRTISVMRSRSVIKCNSPLNLQTTLQWWV</sequence>
<proteinExistence type="predicted"/>
<evidence type="ECO:0000313" key="1">
    <source>
        <dbReference type="EMBL" id="JAH79888.1"/>
    </source>
</evidence>
<dbReference type="EMBL" id="GBXM01028689">
    <property type="protein sequence ID" value="JAH79888.1"/>
    <property type="molecule type" value="Transcribed_RNA"/>
</dbReference>
<reference evidence="1" key="1">
    <citation type="submission" date="2014-11" db="EMBL/GenBank/DDBJ databases">
        <authorList>
            <person name="Amaro Gonzalez C."/>
        </authorList>
    </citation>
    <scope>NUCLEOTIDE SEQUENCE</scope>
</reference>